<dbReference type="AlphaFoldDB" id="A0A1G2KS49"/>
<comment type="caution">
    <text evidence="3">The sequence shown here is derived from an EMBL/GenBank/DDBJ whole genome shotgun (WGS) entry which is preliminary data.</text>
</comment>
<dbReference type="Proteomes" id="UP000178710">
    <property type="component" value="Unassembled WGS sequence"/>
</dbReference>
<protein>
    <submittedName>
        <fullName evidence="3">Uncharacterized protein</fullName>
    </submittedName>
</protein>
<reference evidence="3 4" key="1">
    <citation type="journal article" date="2016" name="Nat. Commun.">
        <title>Thousands of microbial genomes shed light on interconnected biogeochemical processes in an aquifer system.</title>
        <authorList>
            <person name="Anantharaman K."/>
            <person name="Brown C.T."/>
            <person name="Hug L.A."/>
            <person name="Sharon I."/>
            <person name="Castelle C.J."/>
            <person name="Probst A.J."/>
            <person name="Thomas B.C."/>
            <person name="Singh A."/>
            <person name="Wilkins M.J."/>
            <person name="Karaoz U."/>
            <person name="Brodie E.L."/>
            <person name="Williams K.H."/>
            <person name="Hubbard S.S."/>
            <person name="Banfield J.F."/>
        </authorList>
    </citation>
    <scope>NUCLEOTIDE SEQUENCE [LARGE SCALE GENOMIC DNA]</scope>
</reference>
<evidence type="ECO:0000313" key="3">
    <source>
        <dbReference type="EMBL" id="OHA02265.1"/>
    </source>
</evidence>
<sequence>MKHFSAVQRFYITLAVGFALIAGLFYALPRQLLQKTQAAASMMTRERQEIAIAETKLEIAEEQQDALNAAKPSLDIIRGYFVADSDAVHVLETLESMGRSAQLAVEITVVDESPTARQFRVTTIGTYGEIADFLRQVESVKLYIRIMDMSIDNLAFSAGLDVLSPGSPGGSILALRSAGSDSKKTGMGAEKNLRVTFTVKVFRLPR</sequence>
<feature type="coiled-coil region" evidence="1">
    <location>
        <begin position="43"/>
        <end position="70"/>
    </location>
</feature>
<evidence type="ECO:0000313" key="4">
    <source>
        <dbReference type="Proteomes" id="UP000178710"/>
    </source>
</evidence>
<gene>
    <name evidence="3" type="ORF">A3C12_00705</name>
</gene>
<keyword evidence="2" id="KW-1133">Transmembrane helix</keyword>
<organism evidence="3 4">
    <name type="scientific">Candidatus Sungbacteria bacterium RIFCSPHIGHO2_02_FULL_49_20</name>
    <dbReference type="NCBI Taxonomy" id="1802272"/>
    <lineage>
        <taxon>Bacteria</taxon>
        <taxon>Candidatus Sungiibacteriota</taxon>
    </lineage>
</organism>
<proteinExistence type="predicted"/>
<keyword evidence="2" id="KW-0812">Transmembrane</keyword>
<feature type="transmembrane region" description="Helical" evidence="2">
    <location>
        <begin position="6"/>
        <end position="28"/>
    </location>
</feature>
<evidence type="ECO:0000256" key="2">
    <source>
        <dbReference type="SAM" id="Phobius"/>
    </source>
</evidence>
<dbReference type="EMBL" id="MHQK01000005">
    <property type="protein sequence ID" value="OHA02265.1"/>
    <property type="molecule type" value="Genomic_DNA"/>
</dbReference>
<keyword evidence="1" id="KW-0175">Coiled coil</keyword>
<evidence type="ECO:0000256" key="1">
    <source>
        <dbReference type="SAM" id="Coils"/>
    </source>
</evidence>
<keyword evidence="2" id="KW-0472">Membrane</keyword>
<accession>A0A1G2KS49</accession>
<name>A0A1G2KS49_9BACT</name>